<feature type="domain" description="MaoC-like" evidence="1">
    <location>
        <begin position="12"/>
        <end position="115"/>
    </location>
</feature>
<accession>A0A916YXZ3</accession>
<evidence type="ECO:0000313" key="2">
    <source>
        <dbReference type="EMBL" id="GGD66579.1"/>
    </source>
</evidence>
<dbReference type="EMBL" id="BMHP01000002">
    <property type="protein sequence ID" value="GGD66579.1"/>
    <property type="molecule type" value="Genomic_DNA"/>
</dbReference>
<dbReference type="SUPFAM" id="SSF54637">
    <property type="entry name" value="Thioesterase/thiol ester dehydrase-isomerase"/>
    <property type="match status" value="1"/>
</dbReference>
<dbReference type="RefSeq" id="WP_188992334.1">
    <property type="nucleotide sequence ID" value="NZ_BMHP01000002.1"/>
</dbReference>
<reference evidence="2" key="2">
    <citation type="submission" date="2020-09" db="EMBL/GenBank/DDBJ databases">
        <authorList>
            <person name="Sun Q."/>
            <person name="Zhou Y."/>
        </authorList>
    </citation>
    <scope>NUCLEOTIDE SEQUENCE</scope>
    <source>
        <strain evidence="2">CGMCC 1.15178</strain>
    </source>
</reference>
<organism evidence="2 3">
    <name type="scientific">Paenibacillus nasutitermitis</name>
    <dbReference type="NCBI Taxonomy" id="1652958"/>
    <lineage>
        <taxon>Bacteria</taxon>
        <taxon>Bacillati</taxon>
        <taxon>Bacillota</taxon>
        <taxon>Bacilli</taxon>
        <taxon>Bacillales</taxon>
        <taxon>Paenibacillaceae</taxon>
        <taxon>Paenibacillus</taxon>
    </lineage>
</organism>
<protein>
    <submittedName>
        <fullName evidence="2">MaoC family dehydratase</fullName>
    </submittedName>
</protein>
<evidence type="ECO:0000259" key="1">
    <source>
        <dbReference type="Pfam" id="PF01575"/>
    </source>
</evidence>
<dbReference type="Pfam" id="PF01575">
    <property type="entry name" value="MaoC_dehydratas"/>
    <property type="match status" value="1"/>
</dbReference>
<keyword evidence="3" id="KW-1185">Reference proteome</keyword>
<dbReference type="InterPro" id="IPR002539">
    <property type="entry name" value="MaoC-like_dom"/>
</dbReference>
<comment type="caution">
    <text evidence="2">The sequence shown here is derived from an EMBL/GenBank/DDBJ whole genome shotgun (WGS) entry which is preliminary data.</text>
</comment>
<gene>
    <name evidence="2" type="ORF">GCM10010911_25390</name>
</gene>
<dbReference type="Proteomes" id="UP000612456">
    <property type="component" value="Unassembled WGS sequence"/>
</dbReference>
<evidence type="ECO:0000313" key="3">
    <source>
        <dbReference type="Proteomes" id="UP000612456"/>
    </source>
</evidence>
<dbReference type="AlphaFoldDB" id="A0A916YXZ3"/>
<dbReference type="PANTHER" id="PTHR43664">
    <property type="entry name" value="MONOAMINE OXIDASE-RELATED"/>
    <property type="match status" value="1"/>
</dbReference>
<dbReference type="InterPro" id="IPR029069">
    <property type="entry name" value="HotDog_dom_sf"/>
</dbReference>
<dbReference type="PANTHER" id="PTHR43664:SF1">
    <property type="entry name" value="BETA-METHYLMALYL-COA DEHYDRATASE"/>
    <property type="match status" value="1"/>
</dbReference>
<sequence>MIHAVYYEEYEPGTERMTGGRTITETDIVLHAGQTGDFYPHHMDEEWCKTQPFGKRIAHGTLIFSVAVGMTAGVINPEAFSYGYDRLRFIKPVFIGDTIRVKVTVKEKRDHPKRTAEGIVSELCEVMNQHDEVVLVCEHLLLVKKNGNMKQQSGEEGDC</sequence>
<reference evidence="2" key="1">
    <citation type="journal article" date="2014" name="Int. J. Syst. Evol. Microbiol.">
        <title>Complete genome sequence of Corynebacterium casei LMG S-19264T (=DSM 44701T), isolated from a smear-ripened cheese.</title>
        <authorList>
            <consortium name="US DOE Joint Genome Institute (JGI-PGF)"/>
            <person name="Walter F."/>
            <person name="Albersmeier A."/>
            <person name="Kalinowski J."/>
            <person name="Ruckert C."/>
        </authorList>
    </citation>
    <scope>NUCLEOTIDE SEQUENCE</scope>
    <source>
        <strain evidence="2">CGMCC 1.15178</strain>
    </source>
</reference>
<proteinExistence type="predicted"/>
<dbReference type="InterPro" id="IPR052342">
    <property type="entry name" value="MCH/BMMD"/>
</dbReference>
<name>A0A916YXZ3_9BACL</name>
<dbReference type="Gene3D" id="3.10.129.10">
    <property type="entry name" value="Hotdog Thioesterase"/>
    <property type="match status" value="1"/>
</dbReference>